<keyword evidence="14" id="KW-1185">Reference proteome</keyword>
<dbReference type="InterPro" id="IPR036424">
    <property type="entry name" value="UPP_synth-like_sf"/>
</dbReference>
<evidence type="ECO:0000256" key="5">
    <source>
        <dbReference type="ARBA" id="ARBA00012596"/>
    </source>
</evidence>
<comment type="subcellular location">
    <subcellularLocation>
        <location evidence="2">Endoplasmic reticulum membrane</location>
    </subcellularLocation>
</comment>
<comment type="pathway">
    <text evidence="3">Protein modification; protein glycosylation.</text>
</comment>
<evidence type="ECO:0000256" key="3">
    <source>
        <dbReference type="ARBA" id="ARBA00004922"/>
    </source>
</evidence>
<gene>
    <name evidence="15" type="primary">LOC108625059</name>
</gene>
<evidence type="ECO:0000256" key="7">
    <source>
        <dbReference type="ARBA" id="ARBA00022692"/>
    </source>
</evidence>
<proteinExistence type="inferred from homology"/>
<dbReference type="SUPFAM" id="SSF64005">
    <property type="entry name" value="Undecaprenyl diphosphate synthase"/>
    <property type="match status" value="1"/>
</dbReference>
<comment type="similarity">
    <text evidence="4">Belongs to the UPP synthase family.</text>
</comment>
<dbReference type="GO" id="GO:0005789">
    <property type="term" value="C:endoplasmic reticulum membrane"/>
    <property type="evidence" value="ECO:0007669"/>
    <property type="project" value="UniProtKB-SubCell"/>
</dbReference>
<dbReference type="InterPro" id="IPR038887">
    <property type="entry name" value="Nus1/NgBR"/>
</dbReference>
<keyword evidence="7" id="KW-0812">Transmembrane</keyword>
<dbReference type="GO" id="GO:1904423">
    <property type="term" value="C:dehydrodolichyl diphosphate synthase complex"/>
    <property type="evidence" value="ECO:0007669"/>
    <property type="project" value="InterPro"/>
</dbReference>
<dbReference type="RefSeq" id="XP_017880257.1">
    <property type="nucleotide sequence ID" value="XM_018024768.2"/>
</dbReference>
<feature type="chain" id="PRO_5042524188" description="ditrans,polycis-polyprenyl diphosphate synthase [(2E,6E)-farnesyldiphosphate specific]" evidence="13">
    <location>
        <begin position="22"/>
        <end position="256"/>
    </location>
</feature>
<comment type="catalytic activity">
    <reaction evidence="12">
        <text>n isopentenyl diphosphate + (2E,6E)-farnesyl diphosphate = a di-trans,poly-cis-polyprenyl diphosphate + n diphosphate</text>
        <dbReference type="Rhea" id="RHEA:53008"/>
        <dbReference type="Rhea" id="RHEA-COMP:19494"/>
        <dbReference type="ChEBI" id="CHEBI:33019"/>
        <dbReference type="ChEBI" id="CHEBI:128769"/>
        <dbReference type="ChEBI" id="CHEBI:136960"/>
        <dbReference type="ChEBI" id="CHEBI:175763"/>
        <dbReference type="EC" id="2.5.1.87"/>
    </reaction>
</comment>
<evidence type="ECO:0000256" key="6">
    <source>
        <dbReference type="ARBA" id="ARBA00022679"/>
    </source>
</evidence>
<feature type="signal peptide" evidence="13">
    <location>
        <begin position="1"/>
        <end position="21"/>
    </location>
</feature>
<evidence type="ECO:0000256" key="8">
    <source>
        <dbReference type="ARBA" id="ARBA00022824"/>
    </source>
</evidence>
<organism evidence="14 15">
    <name type="scientific">Ceratina calcarata</name>
    <dbReference type="NCBI Taxonomy" id="156304"/>
    <lineage>
        <taxon>Eukaryota</taxon>
        <taxon>Metazoa</taxon>
        <taxon>Ecdysozoa</taxon>
        <taxon>Arthropoda</taxon>
        <taxon>Hexapoda</taxon>
        <taxon>Insecta</taxon>
        <taxon>Pterygota</taxon>
        <taxon>Neoptera</taxon>
        <taxon>Endopterygota</taxon>
        <taxon>Hymenoptera</taxon>
        <taxon>Apocrita</taxon>
        <taxon>Aculeata</taxon>
        <taxon>Apoidea</taxon>
        <taxon>Anthophila</taxon>
        <taxon>Apidae</taxon>
        <taxon>Ceratina</taxon>
        <taxon>Zadontomerus</taxon>
    </lineage>
</organism>
<evidence type="ECO:0000256" key="9">
    <source>
        <dbReference type="ARBA" id="ARBA00022842"/>
    </source>
</evidence>
<evidence type="ECO:0000256" key="10">
    <source>
        <dbReference type="ARBA" id="ARBA00022989"/>
    </source>
</evidence>
<name>A0AAJ7IYD2_9HYME</name>
<dbReference type="GeneID" id="108625059"/>
<dbReference type="Gene3D" id="3.40.1180.10">
    <property type="entry name" value="Decaprenyl diphosphate synthase-like"/>
    <property type="match status" value="1"/>
</dbReference>
<keyword evidence="8" id="KW-0256">Endoplasmic reticulum</keyword>
<evidence type="ECO:0000256" key="12">
    <source>
        <dbReference type="ARBA" id="ARBA00047353"/>
    </source>
</evidence>
<dbReference type="Proteomes" id="UP000694925">
    <property type="component" value="Unplaced"/>
</dbReference>
<dbReference type="EC" id="2.5.1.87" evidence="5"/>
<dbReference type="KEGG" id="ccal:108625059"/>
<keyword evidence="13" id="KW-0732">Signal</keyword>
<evidence type="ECO:0000256" key="4">
    <source>
        <dbReference type="ARBA" id="ARBA00005432"/>
    </source>
</evidence>
<protein>
    <recommendedName>
        <fullName evidence="5">ditrans,polycis-polyprenyl diphosphate synthase [(2E,6E)-farnesyldiphosphate specific]</fullName>
        <ecNumber evidence="5">2.5.1.87</ecNumber>
    </recommendedName>
</protein>
<reference evidence="15" key="1">
    <citation type="submission" date="2025-08" db="UniProtKB">
        <authorList>
            <consortium name="RefSeq"/>
        </authorList>
    </citation>
    <scope>IDENTIFICATION</scope>
    <source>
        <tissue evidence="15">Whole body</tissue>
    </source>
</reference>
<accession>A0AAJ7IYD2</accession>
<comment type="cofactor">
    <cofactor evidence="1">
        <name>Mg(2+)</name>
        <dbReference type="ChEBI" id="CHEBI:18420"/>
    </cofactor>
</comment>
<keyword evidence="9" id="KW-0460">Magnesium</keyword>
<dbReference type="CTD" id="33298"/>
<evidence type="ECO:0000313" key="14">
    <source>
        <dbReference type="Proteomes" id="UP000694925"/>
    </source>
</evidence>
<keyword evidence="10" id="KW-1133">Transmembrane helix</keyword>
<dbReference type="GO" id="GO:0045547">
    <property type="term" value="F:ditrans,polycis-polyprenyl diphosphate synthase [(2E,6E)-farnesyl diphosphate specific] activity"/>
    <property type="evidence" value="ECO:0007669"/>
    <property type="project" value="UniProtKB-EC"/>
</dbReference>
<dbReference type="PANTHER" id="PTHR21528:SF0">
    <property type="entry name" value="DEHYDRODOLICHYL DIPHOSPHATE SYNTHASE COMPLEX SUBUNIT NUS1"/>
    <property type="match status" value="1"/>
</dbReference>
<keyword evidence="11" id="KW-0472">Membrane</keyword>
<evidence type="ECO:0000256" key="13">
    <source>
        <dbReference type="SAM" id="SignalP"/>
    </source>
</evidence>
<dbReference type="PANTHER" id="PTHR21528">
    <property type="entry name" value="DEHYDRODOLICHYL DIPHOSPHATE SYNTHASE COMPLEX SUBUNIT NUS1"/>
    <property type="match status" value="1"/>
</dbReference>
<sequence length="256" mass="29010">MFTVFRILLILIHFSCDLYHAIHNCCANLHRKCMEVWCGDDDGNSRRTEVEIIKCANGLRKLPKHLVVIFGTKEDTVFDCVKIIGWCVALGVPYISFFDITGYLVRNESLLKYELAKRKGDDLLERIVWTKPNAGYTENGITGPKSKIRVSLLSPLDGKSEIVSLTRTLAEAVLTGTIKPEEIDIDLLDEKLNSRGVPDPDLGLIYGRVNSTYGVLPWQTRVTEFFTLPLSHSRLSANDFVYVLEKYSKCQQRHGK</sequence>
<evidence type="ECO:0000256" key="2">
    <source>
        <dbReference type="ARBA" id="ARBA00004586"/>
    </source>
</evidence>
<keyword evidence="6" id="KW-0808">Transferase</keyword>
<evidence type="ECO:0000313" key="15">
    <source>
        <dbReference type="RefSeq" id="XP_017880257.1"/>
    </source>
</evidence>
<dbReference type="AlphaFoldDB" id="A0AAJ7IYD2"/>
<evidence type="ECO:0000256" key="1">
    <source>
        <dbReference type="ARBA" id="ARBA00001946"/>
    </source>
</evidence>
<evidence type="ECO:0000256" key="11">
    <source>
        <dbReference type="ARBA" id="ARBA00023136"/>
    </source>
</evidence>